<proteinExistence type="predicted"/>
<sequence length="83" mass="8523">MLDNTVFDSSPQLASKASATIPAAPSYAQILMGPGPVSLADLLLEAADNGAAEFEVLDSRNGSEEPYDCSEAFALFPSSASAL</sequence>
<name>A0A3S4X0X3_SERFO</name>
<evidence type="ECO:0000313" key="2">
    <source>
        <dbReference type="Proteomes" id="UP000270487"/>
    </source>
</evidence>
<protein>
    <submittedName>
        <fullName evidence="1">Uncharacterized protein</fullName>
    </submittedName>
</protein>
<organism evidence="1 2">
    <name type="scientific">Serratia fonticola</name>
    <dbReference type="NCBI Taxonomy" id="47917"/>
    <lineage>
        <taxon>Bacteria</taxon>
        <taxon>Pseudomonadati</taxon>
        <taxon>Pseudomonadota</taxon>
        <taxon>Gammaproteobacteria</taxon>
        <taxon>Enterobacterales</taxon>
        <taxon>Yersiniaceae</taxon>
        <taxon>Serratia</taxon>
    </lineage>
</organism>
<accession>A0A3S4X0X3</accession>
<dbReference type="EMBL" id="LR134492">
    <property type="protein sequence ID" value="VEI63075.1"/>
    <property type="molecule type" value="Genomic_DNA"/>
</dbReference>
<evidence type="ECO:0000313" key="1">
    <source>
        <dbReference type="EMBL" id="VEI63075.1"/>
    </source>
</evidence>
<reference evidence="1 2" key="1">
    <citation type="submission" date="2018-12" db="EMBL/GenBank/DDBJ databases">
        <authorList>
            <consortium name="Pathogen Informatics"/>
        </authorList>
    </citation>
    <scope>NUCLEOTIDE SEQUENCE [LARGE SCALE GENOMIC DNA]</scope>
    <source>
        <strain evidence="1 2">NCTC13193</strain>
    </source>
</reference>
<dbReference type="Proteomes" id="UP000270487">
    <property type="component" value="Chromosome"/>
</dbReference>
<dbReference type="AlphaFoldDB" id="A0A3S4X0X3"/>
<gene>
    <name evidence="1" type="ORF">NCTC13193_00644</name>
</gene>